<evidence type="ECO:0000313" key="10">
    <source>
        <dbReference type="Proteomes" id="UP000245946"/>
    </source>
</evidence>
<evidence type="ECO:0000256" key="2">
    <source>
        <dbReference type="ARBA" id="ARBA00022771"/>
    </source>
</evidence>
<dbReference type="GeneID" id="37267491"/>
<dbReference type="RefSeq" id="XP_025595503.1">
    <property type="nucleotide sequence ID" value="XM_025739945.1"/>
</dbReference>
<dbReference type="PANTHER" id="PTHR24007">
    <property type="entry name" value="BRCA1-ASSOCIATED PROTEIN"/>
    <property type="match status" value="1"/>
</dbReference>
<dbReference type="GO" id="GO:0016567">
    <property type="term" value="P:protein ubiquitination"/>
    <property type="evidence" value="ECO:0007669"/>
    <property type="project" value="TreeGrafter"/>
</dbReference>
<dbReference type="SMART" id="SM00290">
    <property type="entry name" value="ZnF_UBP"/>
    <property type="match status" value="1"/>
</dbReference>
<dbReference type="GO" id="GO:0008270">
    <property type="term" value="F:zinc ion binding"/>
    <property type="evidence" value="ECO:0007669"/>
    <property type="project" value="UniProtKB-KW"/>
</dbReference>
<dbReference type="AlphaFoldDB" id="A0A316Z2A8"/>
<dbReference type="EMBL" id="KZ819306">
    <property type="protein sequence ID" value="PWN95224.1"/>
    <property type="molecule type" value="Genomic_DNA"/>
</dbReference>
<keyword evidence="5" id="KW-0175">Coiled coil</keyword>
<keyword evidence="3" id="KW-0862">Zinc</keyword>
<evidence type="ECO:0000256" key="4">
    <source>
        <dbReference type="PROSITE-ProRule" id="PRU00502"/>
    </source>
</evidence>
<dbReference type="InterPro" id="IPR011422">
    <property type="entry name" value="BRAP2/ETP1_RRM"/>
</dbReference>
<keyword evidence="1" id="KW-0479">Metal-binding</keyword>
<keyword evidence="10" id="KW-1185">Reference proteome</keyword>
<evidence type="ECO:0000256" key="3">
    <source>
        <dbReference type="ARBA" id="ARBA00022833"/>
    </source>
</evidence>
<dbReference type="InterPro" id="IPR047243">
    <property type="entry name" value="RING-H2_BRAP2"/>
</dbReference>
<evidence type="ECO:0000259" key="8">
    <source>
        <dbReference type="PROSITE" id="PS50271"/>
    </source>
</evidence>
<dbReference type="CDD" id="cd16457">
    <property type="entry name" value="RING-H2_BRAP2"/>
    <property type="match status" value="1"/>
</dbReference>
<dbReference type="PROSITE" id="PS50089">
    <property type="entry name" value="ZF_RING_2"/>
    <property type="match status" value="1"/>
</dbReference>
<dbReference type="GO" id="GO:0005737">
    <property type="term" value="C:cytoplasm"/>
    <property type="evidence" value="ECO:0007669"/>
    <property type="project" value="TreeGrafter"/>
</dbReference>
<sequence length="473" mass="51693">PEARTTVITDDSEEDAGTILAVLAVPSHIHAADWLAFVEGAVEAFEHVRIIRESSPGRVLILCKFRDAIDAEYFYKEYNNVPFNAMHPDLCRIVYVTAVTLSAGTQPSAESLANSDPWPLPPAPRRGDELELPTCPVCLDRMDSSVTGLMTNVCEHSFHCACLSRWEDSRCPVCRYSQTRRGRALVDSSDAEEERAEESRESACGVCGTQEDLWVCLICAAVGCGRYRGGHAHSHFNSSAHAYSLELETQRVWSYVEDAYVHRLIQSKADGKLVELPSASAAPPMRAGGSRDVAAHPPRERLGRAEESEKLEAMGAEYSFLLTSQLDTQRSFYEEQVRGAQSKLSDALAALDAAHSATSSSSTREAALEARIAALEEEASLARAAAARSEARAQKALEVARRAQSELSSERSVSEGLMRRLEAGKAGETKLAVDVAELKVQNADLQEQMRDLMFFIDAREKLKDGEAAGGDIE</sequence>
<feature type="non-terminal residue" evidence="9">
    <location>
        <position position="1"/>
    </location>
</feature>
<dbReference type="InterPro" id="IPR013083">
    <property type="entry name" value="Znf_RING/FYVE/PHD"/>
</dbReference>
<evidence type="ECO:0000256" key="5">
    <source>
        <dbReference type="SAM" id="Coils"/>
    </source>
</evidence>
<feature type="non-terminal residue" evidence="9">
    <location>
        <position position="473"/>
    </location>
</feature>
<protein>
    <submittedName>
        <fullName evidence="9">Zf-UBP-domain-containing protein</fullName>
    </submittedName>
</protein>
<keyword evidence="2 4" id="KW-0863">Zinc-finger</keyword>
<feature type="coiled-coil region" evidence="5">
    <location>
        <begin position="365"/>
        <end position="406"/>
    </location>
</feature>
<dbReference type="OrthoDB" id="273556at2759"/>
<accession>A0A316Z2A8</accession>
<dbReference type="SUPFAM" id="SSF57850">
    <property type="entry name" value="RING/U-box"/>
    <property type="match status" value="2"/>
</dbReference>
<evidence type="ECO:0000313" key="9">
    <source>
        <dbReference type="EMBL" id="PWN95224.1"/>
    </source>
</evidence>
<dbReference type="PROSITE" id="PS50271">
    <property type="entry name" value="ZF_UBP"/>
    <property type="match status" value="1"/>
</dbReference>
<dbReference type="PANTHER" id="PTHR24007:SF7">
    <property type="entry name" value="BRCA1-ASSOCIATED PROTEIN"/>
    <property type="match status" value="1"/>
</dbReference>
<dbReference type="Pfam" id="PF13639">
    <property type="entry name" value="zf-RING_2"/>
    <property type="match status" value="1"/>
</dbReference>
<name>A0A316Z2A8_9BASI</name>
<evidence type="ECO:0000259" key="7">
    <source>
        <dbReference type="PROSITE" id="PS50089"/>
    </source>
</evidence>
<dbReference type="SMART" id="SM00184">
    <property type="entry name" value="RING"/>
    <property type="match status" value="1"/>
</dbReference>
<dbReference type="InterPro" id="IPR001607">
    <property type="entry name" value="Znf_UBP"/>
</dbReference>
<dbReference type="STRING" id="58919.A0A316Z2A8"/>
<dbReference type="Proteomes" id="UP000245946">
    <property type="component" value="Unassembled WGS sequence"/>
</dbReference>
<dbReference type="InterPro" id="IPR001841">
    <property type="entry name" value="Znf_RING"/>
</dbReference>
<proteinExistence type="predicted"/>
<organism evidence="9 10">
    <name type="scientific">Tilletiopsis washingtonensis</name>
    <dbReference type="NCBI Taxonomy" id="58919"/>
    <lineage>
        <taxon>Eukaryota</taxon>
        <taxon>Fungi</taxon>
        <taxon>Dikarya</taxon>
        <taxon>Basidiomycota</taxon>
        <taxon>Ustilaginomycotina</taxon>
        <taxon>Exobasidiomycetes</taxon>
        <taxon>Entylomatales</taxon>
        <taxon>Entylomatales incertae sedis</taxon>
        <taxon>Tilletiopsis</taxon>
    </lineage>
</organism>
<dbReference type="GO" id="GO:0007265">
    <property type="term" value="P:Ras protein signal transduction"/>
    <property type="evidence" value="ECO:0007669"/>
    <property type="project" value="TreeGrafter"/>
</dbReference>
<feature type="domain" description="UBP-type" evidence="8">
    <location>
        <begin position="169"/>
        <end position="280"/>
    </location>
</feature>
<evidence type="ECO:0000256" key="6">
    <source>
        <dbReference type="SAM" id="MobiDB-lite"/>
    </source>
</evidence>
<dbReference type="Pfam" id="PF02148">
    <property type="entry name" value="zf-UBP"/>
    <property type="match status" value="1"/>
</dbReference>
<evidence type="ECO:0000256" key="1">
    <source>
        <dbReference type="ARBA" id="ARBA00022723"/>
    </source>
</evidence>
<dbReference type="Pfam" id="PF07576">
    <property type="entry name" value="BRAP2"/>
    <property type="match status" value="1"/>
</dbReference>
<reference evidence="9 10" key="1">
    <citation type="journal article" date="2018" name="Mol. Biol. Evol.">
        <title>Broad Genomic Sampling Reveals a Smut Pathogenic Ancestry of the Fungal Clade Ustilaginomycotina.</title>
        <authorList>
            <person name="Kijpornyongpan T."/>
            <person name="Mondo S.J."/>
            <person name="Barry K."/>
            <person name="Sandor L."/>
            <person name="Lee J."/>
            <person name="Lipzen A."/>
            <person name="Pangilinan J."/>
            <person name="LaButti K."/>
            <person name="Hainaut M."/>
            <person name="Henrissat B."/>
            <person name="Grigoriev I.V."/>
            <person name="Spatafora J.W."/>
            <person name="Aime M.C."/>
        </authorList>
    </citation>
    <scope>NUCLEOTIDE SEQUENCE [LARGE SCALE GENOMIC DNA]</scope>
    <source>
        <strain evidence="9 10">MCA 4186</strain>
    </source>
</reference>
<feature type="region of interest" description="Disordered" evidence="6">
    <location>
        <begin position="279"/>
        <end position="299"/>
    </location>
</feature>
<gene>
    <name evidence="9" type="ORF">FA09DRAFT_289472</name>
</gene>
<feature type="domain" description="RING-type" evidence="7">
    <location>
        <begin position="135"/>
        <end position="175"/>
    </location>
</feature>
<dbReference type="Gene3D" id="3.30.40.10">
    <property type="entry name" value="Zinc/RING finger domain, C3HC4 (zinc finger)"/>
    <property type="match status" value="2"/>
</dbReference>
<dbReference type="GO" id="GO:0061630">
    <property type="term" value="F:ubiquitin protein ligase activity"/>
    <property type="evidence" value="ECO:0007669"/>
    <property type="project" value="TreeGrafter"/>
</dbReference>